<proteinExistence type="inferred from homology"/>
<feature type="transmembrane region" description="Helical" evidence="9">
    <location>
        <begin position="79"/>
        <end position="106"/>
    </location>
</feature>
<dbReference type="GO" id="GO:0005524">
    <property type="term" value="F:ATP binding"/>
    <property type="evidence" value="ECO:0007669"/>
    <property type="project" value="UniProtKB-KW"/>
</dbReference>
<evidence type="ECO:0000256" key="3">
    <source>
        <dbReference type="ARBA" id="ARBA00022448"/>
    </source>
</evidence>
<feature type="domain" description="ABC transmembrane type-1" evidence="11">
    <location>
        <begin position="684"/>
        <end position="971"/>
    </location>
</feature>
<feature type="domain" description="ABC transmembrane type-1" evidence="11">
    <location>
        <begin position="32"/>
        <end position="323"/>
    </location>
</feature>
<keyword evidence="8 9" id="KW-0472">Membrane</keyword>
<feature type="transmembrane region" description="Helical" evidence="9">
    <location>
        <begin position="829"/>
        <end position="847"/>
    </location>
</feature>
<feature type="transmembrane region" description="Helical" evidence="9">
    <location>
        <begin position="295"/>
        <end position="316"/>
    </location>
</feature>
<dbReference type="Proteomes" id="UP000799439">
    <property type="component" value="Unassembled WGS sequence"/>
</dbReference>
<dbReference type="InterPro" id="IPR003593">
    <property type="entry name" value="AAA+_ATPase"/>
</dbReference>
<dbReference type="SUPFAM" id="SSF52540">
    <property type="entry name" value="P-loop containing nucleoside triphosphate hydrolases"/>
    <property type="match status" value="2"/>
</dbReference>
<dbReference type="FunFam" id="3.40.50.300:FF:000913">
    <property type="entry name" value="ABC multidrug transporter SitT"/>
    <property type="match status" value="1"/>
</dbReference>
<evidence type="ECO:0000256" key="7">
    <source>
        <dbReference type="ARBA" id="ARBA00022989"/>
    </source>
</evidence>
<dbReference type="PROSITE" id="PS50893">
    <property type="entry name" value="ABC_TRANSPORTER_2"/>
    <property type="match status" value="2"/>
</dbReference>
<dbReference type="InterPro" id="IPR003439">
    <property type="entry name" value="ABC_transporter-like_ATP-bd"/>
</dbReference>
<dbReference type="CDD" id="cd18577">
    <property type="entry name" value="ABC_6TM_Pgp_ABCB1_D1_like"/>
    <property type="match status" value="1"/>
</dbReference>
<dbReference type="GO" id="GO:0090374">
    <property type="term" value="P:oligopeptide export from mitochondrion"/>
    <property type="evidence" value="ECO:0007669"/>
    <property type="project" value="TreeGrafter"/>
</dbReference>
<dbReference type="InterPro" id="IPR027417">
    <property type="entry name" value="P-loop_NTPase"/>
</dbReference>
<dbReference type="PANTHER" id="PTHR43394:SF1">
    <property type="entry name" value="ATP-BINDING CASSETTE SUB-FAMILY B MEMBER 10, MITOCHONDRIAL"/>
    <property type="match status" value="1"/>
</dbReference>
<feature type="domain" description="ABC transporter" evidence="10">
    <location>
        <begin position="1007"/>
        <end position="1244"/>
    </location>
</feature>
<dbReference type="InterPro" id="IPR036640">
    <property type="entry name" value="ABC1_TM_sf"/>
</dbReference>
<feature type="transmembrane region" description="Helical" evidence="9">
    <location>
        <begin position="181"/>
        <end position="204"/>
    </location>
</feature>
<feature type="domain" description="ABC transporter" evidence="10">
    <location>
        <begin position="358"/>
        <end position="602"/>
    </location>
</feature>
<dbReference type="GO" id="GO:0016887">
    <property type="term" value="F:ATP hydrolysis activity"/>
    <property type="evidence" value="ECO:0007669"/>
    <property type="project" value="InterPro"/>
</dbReference>
<feature type="transmembrane region" description="Helical" evidence="9">
    <location>
        <begin position="29"/>
        <end position="52"/>
    </location>
</feature>
<evidence type="ECO:0000313" key="13">
    <source>
        <dbReference type="Proteomes" id="UP000799439"/>
    </source>
</evidence>
<comment type="subcellular location">
    <subcellularLocation>
        <location evidence="1">Membrane</location>
        <topology evidence="1">Multi-pass membrane protein</topology>
    </subcellularLocation>
</comment>
<dbReference type="OrthoDB" id="6500128at2759"/>
<sequence length="1251" mass="136689">MTKTPDEEKKGSLADYFRIFRYADPLDRLLYAIALLGAVAAGASLPLMTLVFGSSTSSFSDYSAGRQDPQQFQGQVNHLILFFVYLFVGRFLIGYIATLCICVAAARTTNSLRKAFMDSLLRQGISHFDLGDNGSVATQVTTNGNRINQGIAEKLYAIVTGMSLFFSAYVVALAVQWKLALITMSTIPAIVLSVGGCISLDAPIEAKILKIYSRAAVLAQDALGSIKTIHAFGAQPKVASWYEDYLQEAKQEGSKKSVIYGVLFSCQTFLVMSGTALAFWEGFRLYQSGEIKNVGTVFTVVLSITLGTTSIFTSFLQLGTITNASSAATELFSTIDKPSSLDPFSTEGKRPVVCSGRIEIRNLHFAYPTRPEAPVLQDLNLSIPSGKTTALVGPSGCGKSTLVGLLERWYQPTSGELLLDGHDIAGFNIGWLRSNIRLVQQEPALFQGTVAQNVAKGLVGEQLVLTQEDQMRLIREACISADAHHFIERLPRGYHTQLGEGARMLSGGQRQRISIARSIVSHPKILLFDEATSALDPRTENVVQNALSRVSVGKTTLVIAHKLATVMAADNIAVMTHGRVVEQGTHSELLERDGLYAAMVRAQDLSIDAKKDGCRQKPNERLENHQLDHTPSPAIHAEKAAAETMGKADGAEVDRLTRGTMDYSLAKCIGIMLKEHGDLYKWYLGVVLAFLVVGGTYPAQAVLFSRLISVFTLQGSEAKKEADFYALLFFVLAIANLLGYFCIGIITNVVGQALTYRYRREMFERLLHFDQDFFDFPENSSGALTSRLSSVPSALQELMSANLGLIVNVSVNMISSSALGIAFGWKLGLTLVFAGLSVIVGSGYIRIRVDQKLEVSIEKQYADSASLVTEAVGSIKTISMLTLEKAILQEYDKTLDAILKRVIRNVIPTLILYSLSQSADFLVMALGFWYGSRLIASGEYTVTQFFVIFIAVIFGGQGAAQFFSYTTSITKATGAANYVLWLRSVESKICETPNNQDKRPSGKKISTRMEDVEFRYMQRSDATVLDGISMDIKPGSYAAFVGPSGCGKSTIISLLQRFYDPTSGRITLNGEDITCMSPVKYRQALSLVQQEPPLYIGSVRANITIGLDYEPTEEEVREACRQANVLDFVSSLPAGLNTPCGSKGSQFSGGQRQRIALARALVRKPRLLLLDEATSALDTQSERLVQQALNEAMASRTTIAVAHRLSTIRHADVIFVIEDGRIAEVGTHEHLQQLRGRYHAMCLAQSLDQAK</sequence>
<evidence type="ECO:0000313" key="12">
    <source>
        <dbReference type="EMBL" id="KAF2156892.1"/>
    </source>
</evidence>
<reference evidence="12" key="1">
    <citation type="journal article" date="2020" name="Stud. Mycol.">
        <title>101 Dothideomycetes genomes: a test case for predicting lifestyles and emergence of pathogens.</title>
        <authorList>
            <person name="Haridas S."/>
            <person name="Albert R."/>
            <person name="Binder M."/>
            <person name="Bloem J."/>
            <person name="Labutti K."/>
            <person name="Salamov A."/>
            <person name="Andreopoulos B."/>
            <person name="Baker S."/>
            <person name="Barry K."/>
            <person name="Bills G."/>
            <person name="Bluhm B."/>
            <person name="Cannon C."/>
            <person name="Castanera R."/>
            <person name="Culley D."/>
            <person name="Daum C."/>
            <person name="Ezra D."/>
            <person name="Gonzalez J."/>
            <person name="Henrissat B."/>
            <person name="Kuo A."/>
            <person name="Liang C."/>
            <person name="Lipzen A."/>
            <person name="Lutzoni F."/>
            <person name="Magnuson J."/>
            <person name="Mondo S."/>
            <person name="Nolan M."/>
            <person name="Ohm R."/>
            <person name="Pangilinan J."/>
            <person name="Park H.-J."/>
            <person name="Ramirez L."/>
            <person name="Alfaro M."/>
            <person name="Sun H."/>
            <person name="Tritt A."/>
            <person name="Yoshinaga Y."/>
            <person name="Zwiers L.-H."/>
            <person name="Turgeon B."/>
            <person name="Goodwin S."/>
            <person name="Spatafora J."/>
            <person name="Crous P."/>
            <person name="Grigoriev I."/>
        </authorList>
    </citation>
    <scope>NUCLEOTIDE SEQUENCE</scope>
    <source>
        <strain evidence="12">CBS 260.36</strain>
    </source>
</reference>
<dbReference type="PROSITE" id="PS50929">
    <property type="entry name" value="ABC_TM1F"/>
    <property type="match status" value="2"/>
</dbReference>
<dbReference type="FunFam" id="3.40.50.300:FF:001797">
    <property type="entry name" value="ABC transporter, putative"/>
    <property type="match status" value="1"/>
</dbReference>
<protein>
    <submittedName>
        <fullName evidence="12">ABC transporter</fullName>
    </submittedName>
</protein>
<keyword evidence="5" id="KW-0547">Nucleotide-binding</keyword>
<dbReference type="GO" id="GO:0005743">
    <property type="term" value="C:mitochondrial inner membrane"/>
    <property type="evidence" value="ECO:0007669"/>
    <property type="project" value="TreeGrafter"/>
</dbReference>
<dbReference type="Pfam" id="PF00664">
    <property type="entry name" value="ABC_membrane"/>
    <property type="match status" value="2"/>
</dbReference>
<comment type="caution">
    <text evidence="12">The sequence shown here is derived from an EMBL/GenBank/DDBJ whole genome shotgun (WGS) entry which is preliminary data.</text>
</comment>
<keyword evidence="13" id="KW-1185">Reference proteome</keyword>
<keyword evidence="4 9" id="KW-0812">Transmembrane</keyword>
<dbReference type="Gene3D" id="1.20.1560.10">
    <property type="entry name" value="ABC transporter type 1, transmembrane domain"/>
    <property type="match status" value="1"/>
</dbReference>
<feature type="transmembrane region" description="Helical" evidence="9">
    <location>
        <begin position="942"/>
        <end position="963"/>
    </location>
</feature>
<dbReference type="InterPro" id="IPR039421">
    <property type="entry name" value="Type_1_exporter"/>
</dbReference>
<dbReference type="InterPro" id="IPR011527">
    <property type="entry name" value="ABC1_TM_dom"/>
</dbReference>
<evidence type="ECO:0000259" key="11">
    <source>
        <dbReference type="PROSITE" id="PS50929"/>
    </source>
</evidence>
<dbReference type="SUPFAM" id="SSF90123">
    <property type="entry name" value="ABC transporter transmembrane region"/>
    <property type="match status" value="2"/>
</dbReference>
<evidence type="ECO:0000256" key="6">
    <source>
        <dbReference type="ARBA" id="ARBA00022840"/>
    </source>
</evidence>
<feature type="transmembrane region" description="Helical" evidence="9">
    <location>
        <begin position="803"/>
        <end position="823"/>
    </location>
</feature>
<dbReference type="CDD" id="cd18578">
    <property type="entry name" value="ABC_6TM_Pgp_ABCB1_D2_like"/>
    <property type="match status" value="1"/>
</dbReference>
<feature type="transmembrane region" description="Helical" evidence="9">
    <location>
        <begin position="724"/>
        <end position="750"/>
    </location>
</feature>
<dbReference type="EMBL" id="ML996081">
    <property type="protein sequence ID" value="KAF2156892.1"/>
    <property type="molecule type" value="Genomic_DNA"/>
</dbReference>
<feature type="transmembrane region" description="Helical" evidence="9">
    <location>
        <begin position="682"/>
        <end position="704"/>
    </location>
</feature>
<dbReference type="PROSITE" id="PS00211">
    <property type="entry name" value="ABC_TRANSPORTER_1"/>
    <property type="match status" value="2"/>
</dbReference>
<evidence type="ECO:0000256" key="9">
    <source>
        <dbReference type="SAM" id="Phobius"/>
    </source>
</evidence>
<gene>
    <name evidence="12" type="ORF">K461DRAFT_325527</name>
</gene>
<accession>A0A9P4J7P6</accession>
<feature type="transmembrane region" description="Helical" evidence="9">
    <location>
        <begin position="258"/>
        <end position="280"/>
    </location>
</feature>
<keyword evidence="7 9" id="KW-1133">Transmembrane helix</keyword>
<comment type="similarity">
    <text evidence="2">Belongs to the ABC transporter superfamily. ABCB family. Multidrug resistance exporter (TC 3.A.1.201) subfamily.</text>
</comment>
<keyword evidence="3" id="KW-0813">Transport</keyword>
<dbReference type="FunFam" id="1.20.1560.10:FF:000057">
    <property type="entry name" value="ABC multidrug transporter SitT"/>
    <property type="match status" value="1"/>
</dbReference>
<evidence type="ECO:0000256" key="4">
    <source>
        <dbReference type="ARBA" id="ARBA00022692"/>
    </source>
</evidence>
<dbReference type="PANTHER" id="PTHR43394">
    <property type="entry name" value="ATP-DEPENDENT PERMEASE MDL1, MITOCHONDRIAL"/>
    <property type="match status" value="1"/>
</dbReference>
<keyword evidence="6" id="KW-0067">ATP-binding</keyword>
<evidence type="ECO:0000256" key="1">
    <source>
        <dbReference type="ARBA" id="ARBA00004141"/>
    </source>
</evidence>
<evidence type="ECO:0000256" key="5">
    <source>
        <dbReference type="ARBA" id="ARBA00022741"/>
    </source>
</evidence>
<dbReference type="InterPro" id="IPR017871">
    <property type="entry name" value="ABC_transporter-like_CS"/>
</dbReference>
<dbReference type="SMART" id="SM00382">
    <property type="entry name" value="AAA"/>
    <property type="match status" value="2"/>
</dbReference>
<feature type="transmembrane region" description="Helical" evidence="9">
    <location>
        <begin position="910"/>
        <end position="930"/>
    </location>
</feature>
<evidence type="ECO:0000256" key="8">
    <source>
        <dbReference type="ARBA" id="ARBA00023136"/>
    </source>
</evidence>
<feature type="transmembrane region" description="Helical" evidence="9">
    <location>
        <begin position="155"/>
        <end position="175"/>
    </location>
</feature>
<name>A0A9P4J7P6_9PEZI</name>
<dbReference type="AlphaFoldDB" id="A0A9P4J7P6"/>
<dbReference type="GO" id="GO:0015421">
    <property type="term" value="F:ABC-type oligopeptide transporter activity"/>
    <property type="evidence" value="ECO:0007669"/>
    <property type="project" value="TreeGrafter"/>
</dbReference>
<dbReference type="Pfam" id="PF00005">
    <property type="entry name" value="ABC_tran"/>
    <property type="match status" value="2"/>
</dbReference>
<organism evidence="12 13">
    <name type="scientific">Myriangium duriaei CBS 260.36</name>
    <dbReference type="NCBI Taxonomy" id="1168546"/>
    <lineage>
        <taxon>Eukaryota</taxon>
        <taxon>Fungi</taxon>
        <taxon>Dikarya</taxon>
        <taxon>Ascomycota</taxon>
        <taxon>Pezizomycotina</taxon>
        <taxon>Dothideomycetes</taxon>
        <taxon>Dothideomycetidae</taxon>
        <taxon>Myriangiales</taxon>
        <taxon>Myriangiaceae</taxon>
        <taxon>Myriangium</taxon>
    </lineage>
</organism>
<evidence type="ECO:0000256" key="2">
    <source>
        <dbReference type="ARBA" id="ARBA00007577"/>
    </source>
</evidence>
<evidence type="ECO:0000259" key="10">
    <source>
        <dbReference type="PROSITE" id="PS50893"/>
    </source>
</evidence>
<dbReference type="Gene3D" id="3.40.50.300">
    <property type="entry name" value="P-loop containing nucleotide triphosphate hydrolases"/>
    <property type="match status" value="2"/>
</dbReference>